<dbReference type="GO" id="GO:0006412">
    <property type="term" value="P:translation"/>
    <property type="evidence" value="ECO:0007669"/>
    <property type="project" value="InterPro"/>
</dbReference>
<dbReference type="GO" id="GO:0003735">
    <property type="term" value="F:structural constituent of ribosome"/>
    <property type="evidence" value="ECO:0007669"/>
    <property type="project" value="InterPro"/>
</dbReference>
<evidence type="ECO:0000313" key="7">
    <source>
        <dbReference type="RefSeq" id="XP_029639278.1"/>
    </source>
</evidence>
<dbReference type="InterPro" id="IPR036227">
    <property type="entry name" value="Ribosomal_uL15/eL18_sf"/>
</dbReference>
<dbReference type="InterPro" id="IPR021131">
    <property type="entry name" value="Ribosomal_uL15/eL18"/>
</dbReference>
<evidence type="ECO:0000313" key="6">
    <source>
        <dbReference type="Proteomes" id="UP000515154"/>
    </source>
</evidence>
<evidence type="ECO:0000256" key="5">
    <source>
        <dbReference type="ARBA" id="ARBA00035423"/>
    </source>
</evidence>
<dbReference type="InterPro" id="IPR005749">
    <property type="entry name" value="Ribosomal_uL15_bac-type"/>
</dbReference>
<dbReference type="RefSeq" id="XP_029639278.1">
    <property type="nucleotide sequence ID" value="XM_029783418.2"/>
</dbReference>
<comment type="similarity">
    <text evidence="1">Belongs to the universal ribosomal protein uL15 family.</text>
</comment>
<evidence type="ECO:0000256" key="3">
    <source>
        <dbReference type="ARBA" id="ARBA00023274"/>
    </source>
</evidence>
<dbReference type="KEGG" id="osn:115214272"/>
<gene>
    <name evidence="7" type="primary">LOC115214272</name>
</gene>
<evidence type="ECO:0000256" key="4">
    <source>
        <dbReference type="ARBA" id="ARBA00035299"/>
    </source>
</evidence>
<keyword evidence="6" id="KW-1185">Reference proteome</keyword>
<evidence type="ECO:0000256" key="2">
    <source>
        <dbReference type="ARBA" id="ARBA00022980"/>
    </source>
</evidence>
<keyword evidence="3" id="KW-0687">Ribonucleoprotein</keyword>
<dbReference type="PANTHER" id="PTHR12934:SF11">
    <property type="entry name" value="LARGE RIBOSOMAL SUBUNIT PROTEIN UL15M"/>
    <property type="match status" value="1"/>
</dbReference>
<keyword evidence="2 7" id="KW-0689">Ribosomal protein</keyword>
<dbReference type="AlphaFoldDB" id="A0A6P7SMM7"/>
<protein>
    <recommendedName>
        <fullName evidence="4">Large ribosomal subunit protein uL15m</fullName>
    </recommendedName>
    <alternativeName>
        <fullName evidence="5">39S ribosomal protein L15, mitochondrial</fullName>
    </alternativeName>
</protein>
<dbReference type="Pfam" id="PF00828">
    <property type="entry name" value="Ribosomal_L27A"/>
    <property type="match status" value="1"/>
</dbReference>
<dbReference type="Proteomes" id="UP000515154">
    <property type="component" value="Linkage group LG7"/>
</dbReference>
<dbReference type="PANTHER" id="PTHR12934">
    <property type="entry name" value="50S RIBOSOMAL PROTEIN L15"/>
    <property type="match status" value="1"/>
</dbReference>
<sequence length="293" mass="33461">MAAGNTTRALRMLRNLPRVSLSNLSPLPQKAPKRKELVKRGNCRGGNSGRSDTGQRKHGNLPRLGFEGGNTPFYLMIPKEPFYKGWHLRKSYSPLNMLSLQRMVDLGRIDKNSPIDIVSITNTRLFNFNPVQDHGIWLTEDGADGFKSCINIEVQWASELTIAAIERNGGRITTRYYDPMSLLALADIKKFFQSGKPIPRCHLPTQDCVEYYTNPKNRGYLADPDLVQEARIELAQKYGYTIPEVDEDTKNLMLQSKDPRQVFFNLQPGWIVNLNDKVIYKATDPEYENFYQS</sequence>
<dbReference type="SUPFAM" id="SSF52080">
    <property type="entry name" value="Ribosomal proteins L15p and L18e"/>
    <property type="match status" value="1"/>
</dbReference>
<proteinExistence type="inferred from homology"/>
<reference evidence="7" key="1">
    <citation type="submission" date="2025-08" db="UniProtKB">
        <authorList>
            <consortium name="RefSeq"/>
        </authorList>
    </citation>
    <scope>IDENTIFICATION</scope>
</reference>
<name>A0A6P7SMM7_9MOLL</name>
<organism evidence="6 7">
    <name type="scientific">Octopus sinensis</name>
    <name type="common">East Asian common octopus</name>
    <dbReference type="NCBI Taxonomy" id="2607531"/>
    <lineage>
        <taxon>Eukaryota</taxon>
        <taxon>Metazoa</taxon>
        <taxon>Spiralia</taxon>
        <taxon>Lophotrochozoa</taxon>
        <taxon>Mollusca</taxon>
        <taxon>Cephalopoda</taxon>
        <taxon>Coleoidea</taxon>
        <taxon>Octopodiformes</taxon>
        <taxon>Octopoda</taxon>
        <taxon>Incirrata</taxon>
        <taxon>Octopodidae</taxon>
        <taxon>Octopus</taxon>
    </lineage>
</organism>
<dbReference type="GO" id="GO:0005762">
    <property type="term" value="C:mitochondrial large ribosomal subunit"/>
    <property type="evidence" value="ECO:0007669"/>
    <property type="project" value="TreeGrafter"/>
</dbReference>
<evidence type="ECO:0000256" key="1">
    <source>
        <dbReference type="ARBA" id="ARBA00007320"/>
    </source>
</evidence>
<accession>A0A6P7SMM7</accession>